<feature type="transmembrane region" description="Helical" evidence="1">
    <location>
        <begin position="12"/>
        <end position="29"/>
    </location>
</feature>
<proteinExistence type="predicted"/>
<dbReference type="Proteomes" id="UP000265354">
    <property type="component" value="Unassembled WGS sequence"/>
</dbReference>
<protein>
    <submittedName>
        <fullName evidence="2">Uncharacterized protein</fullName>
    </submittedName>
</protein>
<comment type="caution">
    <text evidence="2">The sequence shown here is derived from an EMBL/GenBank/DDBJ whole genome shotgun (WGS) entry which is preliminary data.</text>
</comment>
<evidence type="ECO:0000313" key="3">
    <source>
        <dbReference type="Proteomes" id="UP000265354"/>
    </source>
</evidence>
<keyword evidence="1" id="KW-0812">Transmembrane</keyword>
<dbReference type="AlphaFoldDB" id="A0A388SR26"/>
<dbReference type="RefSeq" id="WP_172607561.1">
    <property type="nucleotide sequence ID" value="NZ_BGZL01000001.1"/>
</dbReference>
<dbReference type="EMBL" id="BGZL01000001">
    <property type="protein sequence ID" value="GBP99026.1"/>
    <property type="molecule type" value="Genomic_DNA"/>
</dbReference>
<gene>
    <name evidence="2" type="ORF">SSP531S_04210</name>
</gene>
<keyword evidence="1" id="KW-1133">Transmembrane helix</keyword>
<sequence length="56" mass="5527">MPTRPPDRGMCTAVPVLGGVAVLLVAAGAAAGAVWLVGAGVWALIAAVATKLVYRP</sequence>
<evidence type="ECO:0000256" key="1">
    <source>
        <dbReference type="SAM" id="Phobius"/>
    </source>
</evidence>
<accession>A0A388SR26</accession>
<name>A0A388SR26_9ACTN</name>
<reference evidence="2 3" key="1">
    <citation type="submission" date="2018-07" db="EMBL/GenBank/DDBJ databases">
        <title>Whole Genome Shotgun Sequence of Streptomyces spongiicola strain 531S.</title>
        <authorList>
            <person name="Dohra H."/>
            <person name="Kodani S."/>
        </authorList>
    </citation>
    <scope>NUCLEOTIDE SEQUENCE [LARGE SCALE GENOMIC DNA]</scope>
    <source>
        <strain evidence="2 3">531S</strain>
    </source>
</reference>
<organism evidence="2 3">
    <name type="scientific">Streptomyces spongiicola</name>
    <dbReference type="NCBI Taxonomy" id="1690221"/>
    <lineage>
        <taxon>Bacteria</taxon>
        <taxon>Bacillati</taxon>
        <taxon>Actinomycetota</taxon>
        <taxon>Actinomycetes</taxon>
        <taxon>Kitasatosporales</taxon>
        <taxon>Streptomycetaceae</taxon>
        <taxon>Streptomyces</taxon>
    </lineage>
</organism>
<keyword evidence="1" id="KW-0472">Membrane</keyword>
<evidence type="ECO:0000313" key="2">
    <source>
        <dbReference type="EMBL" id="GBP99026.1"/>
    </source>
</evidence>